<dbReference type="Proteomes" id="UP000295066">
    <property type="component" value="Unassembled WGS sequence"/>
</dbReference>
<comment type="subunit">
    <text evidence="2">Homodimer.</text>
</comment>
<dbReference type="FunFam" id="3.40.1180.10:FF:000001">
    <property type="entry name" value="(2E,6E)-farnesyl-diphosphate-specific ditrans,polycis-undecaprenyl-diphosphate synthase"/>
    <property type="match status" value="1"/>
</dbReference>
<feature type="binding site" evidence="2">
    <location>
        <begin position="18"/>
        <end position="21"/>
    </location>
    <ligand>
        <name>substrate</name>
    </ligand>
</feature>
<feature type="binding site" evidence="2">
    <location>
        <position position="68"/>
    </location>
    <ligand>
        <name>substrate</name>
    </ligand>
</feature>
<name>A0A4R8M174_9BACT</name>
<dbReference type="PANTHER" id="PTHR10291">
    <property type="entry name" value="DEHYDRODOLICHYL DIPHOSPHATE SYNTHASE FAMILY MEMBER"/>
    <property type="match status" value="1"/>
</dbReference>
<feature type="binding site" evidence="2">
    <location>
        <position position="199"/>
    </location>
    <ligand>
        <name>Mg(2+)</name>
        <dbReference type="ChEBI" id="CHEBI:18420"/>
    </ligand>
</feature>
<dbReference type="Gene3D" id="3.40.1180.10">
    <property type="entry name" value="Decaprenyl diphosphate synthase-like"/>
    <property type="match status" value="1"/>
</dbReference>
<dbReference type="InterPro" id="IPR001441">
    <property type="entry name" value="UPP_synth-like"/>
</dbReference>
<feature type="binding site" evidence="2">
    <location>
        <position position="17"/>
    </location>
    <ligand>
        <name>Mg(2+)</name>
        <dbReference type="ChEBI" id="CHEBI:18420"/>
    </ligand>
</feature>
<dbReference type="AlphaFoldDB" id="A0A4R8M174"/>
<dbReference type="HAMAP" id="MF_01139">
    <property type="entry name" value="ISPT"/>
    <property type="match status" value="1"/>
</dbReference>
<protein>
    <recommendedName>
        <fullName evidence="2">Isoprenyl transferase</fullName>
        <ecNumber evidence="2">2.5.1.-</ecNumber>
    </recommendedName>
</protein>
<dbReference type="EMBL" id="SORI01000024">
    <property type="protein sequence ID" value="TDY55366.1"/>
    <property type="molecule type" value="Genomic_DNA"/>
</dbReference>
<gene>
    <name evidence="3" type="ORF">C8D99_1247</name>
</gene>
<keyword evidence="2" id="KW-0479">Metal-binding</keyword>
<keyword evidence="4" id="KW-1185">Reference proteome</keyword>
<feature type="active site" description="Proton acceptor" evidence="2">
    <location>
        <position position="65"/>
    </location>
</feature>
<dbReference type="PANTHER" id="PTHR10291:SF0">
    <property type="entry name" value="DEHYDRODOLICHYL DIPHOSPHATE SYNTHASE 2"/>
    <property type="match status" value="1"/>
</dbReference>
<comment type="cofactor">
    <cofactor evidence="2">
        <name>Mg(2+)</name>
        <dbReference type="ChEBI" id="CHEBI:18420"/>
    </cofactor>
    <text evidence="2">Binds 2 magnesium ions per subunit.</text>
</comment>
<dbReference type="GO" id="GO:0000287">
    <property type="term" value="F:magnesium ion binding"/>
    <property type="evidence" value="ECO:0007669"/>
    <property type="project" value="UniProtKB-UniRule"/>
</dbReference>
<evidence type="ECO:0000256" key="1">
    <source>
        <dbReference type="ARBA" id="ARBA00022679"/>
    </source>
</evidence>
<feature type="binding site" evidence="2">
    <location>
        <position position="22"/>
    </location>
    <ligand>
        <name>substrate</name>
    </ligand>
</feature>
<feature type="binding site" evidence="2">
    <location>
        <position position="66"/>
    </location>
    <ligand>
        <name>substrate</name>
    </ligand>
</feature>
<feature type="binding site" evidence="2">
    <location>
        <position position="180"/>
    </location>
    <ligand>
        <name>substrate</name>
    </ligand>
</feature>
<sequence length="233" mass="26725">MKAYPVPSPFHVALIMDGNGRWAKKRFLPRLLGHRAGVKALERTVRAAWNLGVTHLSVYAFSTENWKRPEMEIKGLMSLFRFSLRRKVDEIRRENVRLRFAGKRDNLPADVVELMDWAERETGMNTGLTLVACLNYGGRQEIIDGVNALIAKGGNQPVTEEDLDGMMYLPDLPPPDLIIRTSGEQRLSNFWLWQCVYSELYFTDVLWPDFGSGDLEKAIAQFTCRERRYGTVK</sequence>
<dbReference type="OrthoDB" id="4191603at2"/>
<dbReference type="InterPro" id="IPR036424">
    <property type="entry name" value="UPP_synth-like_sf"/>
</dbReference>
<keyword evidence="2" id="KW-0460">Magnesium</keyword>
<dbReference type="EC" id="2.5.1.-" evidence="2"/>
<keyword evidence="1 2" id="KW-0808">Transferase</keyword>
<comment type="similarity">
    <text evidence="2">Belongs to the UPP synthase family.</text>
</comment>
<dbReference type="GO" id="GO:0016094">
    <property type="term" value="P:polyprenol biosynthetic process"/>
    <property type="evidence" value="ECO:0007669"/>
    <property type="project" value="TreeGrafter"/>
</dbReference>
<comment type="function">
    <text evidence="2">Catalyzes the condensation of isopentenyl diphosphate (IPP) with allylic pyrophosphates generating different type of terpenoids.</text>
</comment>
<dbReference type="Pfam" id="PF01255">
    <property type="entry name" value="Prenyltransf"/>
    <property type="match status" value="1"/>
</dbReference>
<evidence type="ECO:0000256" key="2">
    <source>
        <dbReference type="HAMAP-Rule" id="MF_01139"/>
    </source>
</evidence>
<feature type="binding site" evidence="2">
    <location>
        <begin position="186"/>
        <end position="188"/>
    </location>
    <ligand>
        <name>substrate</name>
    </ligand>
</feature>
<feature type="binding site" evidence="2">
    <location>
        <position position="34"/>
    </location>
    <ligand>
        <name>substrate</name>
    </ligand>
</feature>
<comment type="caution">
    <text evidence="3">The sequence shown here is derived from an EMBL/GenBank/DDBJ whole genome shotgun (WGS) entry which is preliminary data.</text>
</comment>
<dbReference type="GO" id="GO:0045547">
    <property type="term" value="F:ditrans,polycis-polyprenyl diphosphate synthase [(2E,6E)-farnesyl diphosphate specific] activity"/>
    <property type="evidence" value="ECO:0007669"/>
    <property type="project" value="TreeGrafter"/>
</dbReference>
<organism evidence="3 4">
    <name type="scientific">Aminivibrio pyruvatiphilus</name>
    <dbReference type="NCBI Taxonomy" id="1005740"/>
    <lineage>
        <taxon>Bacteria</taxon>
        <taxon>Thermotogati</taxon>
        <taxon>Synergistota</taxon>
        <taxon>Synergistia</taxon>
        <taxon>Synergistales</taxon>
        <taxon>Aminobacteriaceae</taxon>
        <taxon>Aminivibrio</taxon>
    </lineage>
</organism>
<dbReference type="SUPFAM" id="SSF64005">
    <property type="entry name" value="Undecaprenyl diphosphate synthase"/>
    <property type="match status" value="1"/>
</dbReference>
<feature type="binding site" evidence="2">
    <location>
        <begin position="62"/>
        <end position="64"/>
    </location>
    <ligand>
        <name>substrate</name>
    </ligand>
</feature>
<reference evidence="3 4" key="1">
    <citation type="submission" date="2019-03" db="EMBL/GenBank/DDBJ databases">
        <title>Genomic Encyclopedia of Type Strains, Phase IV (KMG-IV): sequencing the most valuable type-strain genomes for metagenomic binning, comparative biology and taxonomic classification.</title>
        <authorList>
            <person name="Goeker M."/>
        </authorList>
    </citation>
    <scope>NUCLEOTIDE SEQUENCE [LARGE SCALE GENOMIC DNA]</scope>
    <source>
        <strain evidence="3 4">DSM 25964</strain>
    </source>
</reference>
<proteinExistence type="inferred from homology"/>
<feature type="active site" evidence="2">
    <location>
        <position position="17"/>
    </location>
</feature>
<dbReference type="RefSeq" id="WP_133958962.1">
    <property type="nucleotide sequence ID" value="NZ_SORI01000024.1"/>
</dbReference>
<dbReference type="NCBIfam" id="TIGR00055">
    <property type="entry name" value="uppS"/>
    <property type="match status" value="1"/>
</dbReference>
<evidence type="ECO:0000313" key="4">
    <source>
        <dbReference type="Proteomes" id="UP000295066"/>
    </source>
</evidence>
<accession>A0A4R8M174</accession>
<dbReference type="CDD" id="cd00475">
    <property type="entry name" value="Cis_IPPS"/>
    <property type="match status" value="1"/>
</dbReference>
<evidence type="ECO:0000313" key="3">
    <source>
        <dbReference type="EMBL" id="TDY55366.1"/>
    </source>
</evidence>
<feature type="binding site" evidence="2">
    <location>
        <position position="30"/>
    </location>
    <ligand>
        <name>substrate</name>
    </ligand>
</feature>